<feature type="compositionally biased region" description="Low complexity" evidence="18">
    <location>
        <begin position="1330"/>
        <end position="1339"/>
    </location>
</feature>
<feature type="compositionally biased region" description="Basic residues" evidence="18">
    <location>
        <begin position="1307"/>
        <end position="1317"/>
    </location>
</feature>
<dbReference type="PROSITE" id="PS50016">
    <property type="entry name" value="ZF_PHD_2"/>
    <property type="match status" value="3"/>
</dbReference>
<evidence type="ECO:0000256" key="11">
    <source>
        <dbReference type="ARBA" id="ARBA00023002"/>
    </source>
</evidence>
<dbReference type="Gene3D" id="1.10.150.60">
    <property type="entry name" value="ARID DNA-binding domain"/>
    <property type="match status" value="1"/>
</dbReference>
<evidence type="ECO:0000256" key="16">
    <source>
        <dbReference type="ARBA" id="ARBA00048734"/>
    </source>
</evidence>
<dbReference type="SMART" id="SM01014">
    <property type="entry name" value="ARID"/>
    <property type="match status" value="1"/>
</dbReference>
<dbReference type="PROSITE" id="PS51183">
    <property type="entry name" value="JMJN"/>
    <property type="match status" value="1"/>
</dbReference>
<dbReference type="FunFam" id="2.60.120.650:FF:000035">
    <property type="entry name" value="PHD transcription factor Rum1"/>
    <property type="match status" value="1"/>
</dbReference>
<keyword evidence="11" id="KW-0560">Oxidoreductase</keyword>
<dbReference type="CDD" id="cd15687">
    <property type="entry name" value="PHD3_KDM5B"/>
    <property type="match status" value="1"/>
</dbReference>
<dbReference type="SUPFAM" id="SSF46774">
    <property type="entry name" value="ARID-like"/>
    <property type="match status" value="1"/>
</dbReference>
<feature type="domain" description="JmjN" evidence="21">
    <location>
        <begin position="15"/>
        <end position="56"/>
    </location>
</feature>
<dbReference type="InterPro" id="IPR003349">
    <property type="entry name" value="JmjN"/>
</dbReference>
<dbReference type="CDD" id="cd15603">
    <property type="entry name" value="PHD1_KDM5B"/>
    <property type="match status" value="1"/>
</dbReference>
<evidence type="ECO:0000259" key="22">
    <source>
        <dbReference type="PROSITE" id="PS51184"/>
    </source>
</evidence>
<comment type="similarity">
    <text evidence="3">Belongs to the JARID1 histone demethylase family.</text>
</comment>
<evidence type="ECO:0000256" key="12">
    <source>
        <dbReference type="ARBA" id="ARBA00023004"/>
    </source>
</evidence>
<feature type="domain" description="PHD-type" evidence="19">
    <location>
        <begin position="1093"/>
        <end position="1141"/>
    </location>
</feature>
<dbReference type="PANTHER" id="PTHR10694:SF3">
    <property type="entry name" value="LYSINE-SPECIFIC DEMETHYLASE 5B"/>
    <property type="match status" value="1"/>
</dbReference>
<feature type="compositionally biased region" description="Acidic residues" evidence="18">
    <location>
        <begin position="1340"/>
        <end position="1349"/>
    </location>
</feature>
<dbReference type="InterPro" id="IPR013637">
    <property type="entry name" value="Lys_sp_deMease-like_dom"/>
</dbReference>
<gene>
    <name evidence="23" type="primary">LOC110532524</name>
</gene>
<keyword evidence="12" id="KW-0408">Iron</keyword>
<evidence type="ECO:0000256" key="6">
    <source>
        <dbReference type="ARBA" id="ARBA00022737"/>
    </source>
</evidence>
<dbReference type="Pfam" id="PF01388">
    <property type="entry name" value="ARID"/>
    <property type="match status" value="1"/>
</dbReference>
<dbReference type="InterPro" id="IPR001965">
    <property type="entry name" value="Znf_PHD"/>
</dbReference>
<dbReference type="SMART" id="SM00558">
    <property type="entry name" value="JmjC"/>
    <property type="match status" value="1"/>
</dbReference>
<dbReference type="InterPro" id="IPR048615">
    <property type="entry name" value="KDM5_C-hel"/>
</dbReference>
<evidence type="ECO:0000259" key="19">
    <source>
        <dbReference type="PROSITE" id="PS50016"/>
    </source>
</evidence>
<feature type="compositionally biased region" description="Basic and acidic residues" evidence="18">
    <location>
        <begin position="1275"/>
        <end position="1306"/>
    </location>
</feature>
<comment type="catalytic activity">
    <reaction evidence="16">
        <text>N(6),N(6),N(6)-trimethyl-L-lysyl(4)-[histone H3] + 3 2-oxoglutarate + 3 O2 = L-lysyl(4)-[histone H3] + 3 formaldehyde + 3 succinate + 3 CO2</text>
        <dbReference type="Rhea" id="RHEA:60208"/>
        <dbReference type="Rhea" id="RHEA-COMP:15537"/>
        <dbReference type="Rhea" id="RHEA-COMP:15547"/>
        <dbReference type="ChEBI" id="CHEBI:15379"/>
        <dbReference type="ChEBI" id="CHEBI:16526"/>
        <dbReference type="ChEBI" id="CHEBI:16810"/>
        <dbReference type="ChEBI" id="CHEBI:16842"/>
        <dbReference type="ChEBI" id="CHEBI:29969"/>
        <dbReference type="ChEBI" id="CHEBI:30031"/>
        <dbReference type="ChEBI" id="CHEBI:61961"/>
        <dbReference type="EC" id="1.14.11.67"/>
    </reaction>
</comment>
<dbReference type="GO" id="GO:0034647">
    <property type="term" value="F:histone H3K4me/H3K4me2/H3K4me3 demethylase activity"/>
    <property type="evidence" value="ECO:0007669"/>
    <property type="project" value="UniProtKB-EC"/>
</dbReference>
<evidence type="ECO:0000256" key="4">
    <source>
        <dbReference type="ARBA" id="ARBA00012902"/>
    </source>
</evidence>
<dbReference type="SUPFAM" id="SSF57903">
    <property type="entry name" value="FYVE/PHD zinc finger"/>
    <property type="match status" value="3"/>
</dbReference>
<keyword evidence="15" id="KW-0539">Nucleus</keyword>
<keyword evidence="8" id="KW-0862">Zinc</keyword>
<dbReference type="Gene3D" id="3.30.40.10">
    <property type="entry name" value="Zinc/RING finger domain, C3HC4 (zinc finger)"/>
    <property type="match status" value="3"/>
</dbReference>
<evidence type="ECO:0000256" key="7">
    <source>
        <dbReference type="ARBA" id="ARBA00022771"/>
    </source>
</evidence>
<evidence type="ECO:0000256" key="5">
    <source>
        <dbReference type="ARBA" id="ARBA00022723"/>
    </source>
</evidence>
<dbReference type="InterPro" id="IPR019787">
    <property type="entry name" value="Znf_PHD-finger"/>
</dbReference>
<keyword evidence="6" id="KW-0677">Repeat</keyword>
<dbReference type="Pfam" id="PF21323">
    <property type="entry name" value="KDM5_C-hel"/>
    <property type="match status" value="1"/>
</dbReference>
<keyword evidence="10" id="KW-0223">Dioxygenase</keyword>
<dbReference type="Pfam" id="PF08429">
    <property type="entry name" value="PLU-1"/>
    <property type="match status" value="1"/>
</dbReference>
<dbReference type="FunFam" id="3.30.40.10:FF:000023">
    <property type="entry name" value="Lysine (K)-specific demethylase 5A"/>
    <property type="match status" value="1"/>
</dbReference>
<feature type="domain" description="ARID" evidence="20">
    <location>
        <begin position="80"/>
        <end position="170"/>
    </location>
</feature>
<feature type="compositionally biased region" description="Basic and acidic residues" evidence="18">
    <location>
        <begin position="1318"/>
        <end position="1328"/>
    </location>
</feature>
<evidence type="ECO:0000256" key="13">
    <source>
        <dbReference type="ARBA" id="ARBA00023015"/>
    </source>
</evidence>
<dbReference type="Gene3D" id="2.60.120.650">
    <property type="entry name" value="Cupin"/>
    <property type="match status" value="1"/>
</dbReference>
<evidence type="ECO:0000256" key="2">
    <source>
        <dbReference type="ARBA" id="ARBA00004123"/>
    </source>
</evidence>
<evidence type="ECO:0000256" key="9">
    <source>
        <dbReference type="ARBA" id="ARBA00022853"/>
    </source>
</evidence>
<dbReference type="GO" id="GO:0005654">
    <property type="term" value="C:nucleoplasm"/>
    <property type="evidence" value="ECO:0007669"/>
    <property type="project" value="UniProtKB-ARBA"/>
</dbReference>
<protein>
    <recommendedName>
        <fullName evidence="4">[histone H3]-trimethyl-L-lysine(4) demethylase</fullName>
        <ecNumber evidence="4">1.14.11.67</ecNumber>
    </recommendedName>
</protein>
<dbReference type="Proteomes" id="UP000694395">
    <property type="component" value="Chromosome 9"/>
</dbReference>
<feature type="region of interest" description="Disordered" evidence="18">
    <location>
        <begin position="1264"/>
        <end position="1355"/>
    </location>
</feature>
<dbReference type="InterPro" id="IPR047979">
    <property type="entry name" value="KDM5B_PHD3"/>
</dbReference>
<dbReference type="Pfam" id="PF02928">
    <property type="entry name" value="zf-C5HC2"/>
    <property type="match status" value="1"/>
</dbReference>
<dbReference type="GO" id="GO:0006355">
    <property type="term" value="P:regulation of DNA-templated transcription"/>
    <property type="evidence" value="ECO:0007669"/>
    <property type="project" value="TreeGrafter"/>
</dbReference>
<evidence type="ECO:0000259" key="21">
    <source>
        <dbReference type="PROSITE" id="PS51183"/>
    </source>
</evidence>
<evidence type="ECO:0000313" key="23">
    <source>
        <dbReference type="Ensembl" id="ENSOMYP00000042942.2"/>
    </source>
</evidence>
<keyword evidence="14" id="KW-0804">Transcription</keyword>
<reference evidence="23" key="2">
    <citation type="submission" date="2025-08" db="UniProtKB">
        <authorList>
            <consortium name="Ensembl"/>
        </authorList>
    </citation>
    <scope>IDENTIFICATION</scope>
</reference>
<evidence type="ECO:0000313" key="24">
    <source>
        <dbReference type="Proteomes" id="UP000694395"/>
    </source>
</evidence>
<evidence type="ECO:0000256" key="8">
    <source>
        <dbReference type="ARBA" id="ARBA00022833"/>
    </source>
</evidence>
<evidence type="ECO:0000256" key="14">
    <source>
        <dbReference type="ARBA" id="ARBA00023163"/>
    </source>
</evidence>
<dbReference type="InterPro" id="IPR011011">
    <property type="entry name" value="Znf_FYVE_PHD"/>
</dbReference>
<name>A0A8C7VQG2_ONCMY</name>
<dbReference type="InterPro" id="IPR004198">
    <property type="entry name" value="Znf_C5HC2"/>
</dbReference>
<dbReference type="Pfam" id="PF02373">
    <property type="entry name" value="JmjC"/>
    <property type="match status" value="1"/>
</dbReference>
<dbReference type="GO" id="GO:0000785">
    <property type="term" value="C:chromatin"/>
    <property type="evidence" value="ECO:0007669"/>
    <property type="project" value="TreeGrafter"/>
</dbReference>
<keyword evidence="24" id="KW-1185">Reference proteome</keyword>
<dbReference type="Pfam" id="PF00628">
    <property type="entry name" value="PHD"/>
    <property type="match status" value="3"/>
</dbReference>
<feature type="domain" description="PHD-type" evidence="19">
    <location>
        <begin position="226"/>
        <end position="276"/>
    </location>
</feature>
<dbReference type="Ensembl" id="ENSOMYT00000046820.2">
    <property type="protein sequence ID" value="ENSOMYP00000042942.2"/>
    <property type="gene ID" value="ENSOMYG00000015133.2"/>
</dbReference>
<keyword evidence="9" id="KW-0156">Chromatin regulator</keyword>
<keyword evidence="7 17" id="KW-0863">Zinc-finger</keyword>
<dbReference type="PROSITE" id="PS51184">
    <property type="entry name" value="JMJC"/>
    <property type="match status" value="1"/>
</dbReference>
<dbReference type="EC" id="1.14.11.67" evidence="4"/>
<dbReference type="InterPro" id="IPR036431">
    <property type="entry name" value="ARID_dom_sf"/>
</dbReference>
<dbReference type="InterPro" id="IPR047978">
    <property type="entry name" value="KDM5B_PHD1"/>
</dbReference>
<dbReference type="SMART" id="SM00501">
    <property type="entry name" value="BRIGHT"/>
    <property type="match status" value="1"/>
</dbReference>
<dbReference type="FunFam" id="2.60.120.650:FF:000020">
    <property type="entry name" value="Lysine (K)-specific demethylase 5Bb"/>
    <property type="match status" value="1"/>
</dbReference>
<keyword evidence="13" id="KW-0805">Transcription regulation</keyword>
<dbReference type="PROSITE" id="PS51011">
    <property type="entry name" value="ARID"/>
    <property type="match status" value="1"/>
</dbReference>
<evidence type="ECO:0000256" key="10">
    <source>
        <dbReference type="ARBA" id="ARBA00022964"/>
    </source>
</evidence>
<comment type="subcellular location">
    <subcellularLocation>
        <location evidence="2">Nucleus</location>
    </subcellularLocation>
</comment>
<evidence type="ECO:0000256" key="1">
    <source>
        <dbReference type="ARBA" id="ARBA00001954"/>
    </source>
</evidence>
<dbReference type="SUPFAM" id="SSF51197">
    <property type="entry name" value="Clavaminate synthase-like"/>
    <property type="match status" value="1"/>
</dbReference>
<dbReference type="PANTHER" id="PTHR10694">
    <property type="entry name" value="LYSINE-SPECIFIC DEMETHYLASE"/>
    <property type="match status" value="1"/>
</dbReference>
<dbReference type="GO" id="GO:0008270">
    <property type="term" value="F:zinc ion binding"/>
    <property type="evidence" value="ECO:0007669"/>
    <property type="project" value="UniProtKB-KW"/>
</dbReference>
<evidence type="ECO:0000256" key="15">
    <source>
        <dbReference type="ARBA" id="ARBA00023242"/>
    </source>
</evidence>
<reference evidence="23" key="3">
    <citation type="submission" date="2025-09" db="UniProtKB">
        <authorList>
            <consortium name="Ensembl"/>
        </authorList>
    </citation>
    <scope>IDENTIFICATION</scope>
</reference>
<dbReference type="FunFam" id="1.10.150.60:FF:000001">
    <property type="entry name" value="Putative lysine-specific demethylase 5b"/>
    <property type="match status" value="1"/>
</dbReference>
<dbReference type="InterPro" id="IPR013083">
    <property type="entry name" value="Znf_RING/FYVE/PHD"/>
</dbReference>
<dbReference type="InterPro" id="IPR001606">
    <property type="entry name" value="ARID_dom"/>
</dbReference>
<evidence type="ECO:0000256" key="17">
    <source>
        <dbReference type="PROSITE-ProRule" id="PRU00146"/>
    </source>
</evidence>
<dbReference type="SMART" id="SM00249">
    <property type="entry name" value="PHD"/>
    <property type="match status" value="3"/>
</dbReference>
<sequence length="1403" mass="159890">MTQPRPDEFKPPPECPVFEPSWEEFADPFAFINKIRPIAEKTGICKVRPPPGWQPPFACNVDRLHFTPRIQRLNELEAQTRVKLNFLDKIAKFWELQGCSLKIPHVERKILDLYQLNKNVADEGGFDIVCRDRRWTAIALKMGFAPGKAVGSHLRSHYERILYPYNLFQSGANLLVSWTNALTLMYFFLSEKEIPILVKQEPIEPVSEADENKSRYKKKPSLDVDLYICLVCGSGSDEDRLLLCDGCDDSYHTFCLIPPLNDIPKGDWRCPKCLAQECSKPQEAFGFEQAYRDYSLRAFGEMADSFKSDYFNMPVHMVPTELVEKEFWRLVSTIEEDVTVEYGADIASKEFGSGFPIRNGRFKVSEKDEMYLKCGWNLNNMAMMDPSVLTHVTADICGMTLPWLYVGMCFSSFCWHIEDHWSYSINYLHWGEPKTWYGAPGFAAEQLEAVMKKLAPELFQIQPDLLHQLVTIMNPNTLMSHGVPIYRTNQCAGEFVITFPRAYHSGFNQGFNFAEAVNFCTVDWMALGRQCVDHYRLLHRYCVFSHDEMICQMASKANSLDVVLASAVQKDMKDMIREEQDLRDNVRKMGVKHCEQAEYNLLQDDERQCAKCRTTCYLSAITCPCSPGRLVCLHHIQDLCSCPLTNYTLNYRFTLDDLYPMMNAVKQRAENYDEWASHVTETLEAKLDKKKSLSVFRSLINKSELKMFPDNDLLRQLRLVTQDAEKCSSVAQQLLNGKRQTRYRCGGGKTQSQLTVEELRSFVRQLYNLPCSLPQAPKLKELLNCIEDFQQHSEKLLADETTGTAEIQSILDVSFDFDVELPELPLLRERLAQARWLEGVQQASTQRSTLTLETMRRLIDQGVGLTPHPSVEKAMARLQELLTVSEHWEDKTSSLLKARPPLSIETLSETAEKVAGIPAYLPNCLMLKDSISRAREWLQEAEALQDEDSIPLFYNLSDMVIRGQDIPVQLGPLKQLESLMAEVQAWKESAAKTFLMKNSHFTLLEVLCPRCEVEAGSPKRKSKKAKDITQHSKKKMVKLDCLSDVEKALSDTKDSASALATLGELRLQEMGVLSSLRAANESKLLPTADCMDLKVCVCQNPPMGAMLQCELCRDAFHSVCVRASSDSRSAQAWLCPHCRRSEKPSLDKVLPLLASLQRIQVRLPEGDALHYLVERTVSWQQRARQVSSSCGLPDLEESFSYLSILKTTHDQMVFYTEQRCIPLQGHVELEELMVEGLLLQVSLPEITQLYHVLLNGLKTHHTNERTSLQDDDPSDCDKLKKEGVNGAEKKAKRRLEREAVEPERRDKAKKLQNKRQKMNKDKNLERKAASTSSSHSDFSQSDDSEEEMCPAEGCQQPEGDEVDWVQCDGSCNQWFHQVCVGVTAELAEKEDYVCDNCTISDGR</sequence>
<feature type="domain" description="PHD-type" evidence="19">
    <location>
        <begin position="1346"/>
        <end position="1400"/>
    </location>
</feature>
<evidence type="ECO:0000256" key="18">
    <source>
        <dbReference type="SAM" id="MobiDB-lite"/>
    </source>
</evidence>
<dbReference type="InterPro" id="IPR019786">
    <property type="entry name" value="Zinc_finger_PHD-type_CS"/>
</dbReference>
<evidence type="ECO:0000256" key="3">
    <source>
        <dbReference type="ARBA" id="ARBA00006801"/>
    </source>
</evidence>
<dbReference type="Pfam" id="PF02375">
    <property type="entry name" value="JmjN"/>
    <property type="match status" value="1"/>
</dbReference>
<dbReference type="GeneTree" id="ENSGT00940000157076"/>
<reference evidence="23" key="1">
    <citation type="submission" date="2020-07" db="EMBL/GenBank/DDBJ databases">
        <title>A long reads based de novo assembly of the rainbow trout Arlee double haploid line genome.</title>
        <authorList>
            <person name="Gao G."/>
            <person name="Palti Y."/>
        </authorList>
    </citation>
    <scope>NUCLEOTIDE SEQUENCE [LARGE SCALE GENOMIC DNA]</scope>
</reference>
<dbReference type="GO" id="GO:0003677">
    <property type="term" value="F:DNA binding"/>
    <property type="evidence" value="ECO:0007669"/>
    <property type="project" value="InterPro"/>
</dbReference>
<dbReference type="InterPro" id="IPR003347">
    <property type="entry name" value="JmjC_dom"/>
</dbReference>
<accession>A0A8C7VQG2</accession>
<proteinExistence type="inferred from homology"/>
<keyword evidence="5" id="KW-0479">Metal-binding</keyword>
<feature type="domain" description="JmjC" evidence="22">
    <location>
        <begin position="370"/>
        <end position="536"/>
    </location>
</feature>
<comment type="cofactor">
    <cofactor evidence="1">
        <name>Fe(2+)</name>
        <dbReference type="ChEBI" id="CHEBI:29033"/>
    </cofactor>
</comment>
<evidence type="ECO:0000259" key="20">
    <source>
        <dbReference type="PROSITE" id="PS51011"/>
    </source>
</evidence>
<dbReference type="PROSITE" id="PS01359">
    <property type="entry name" value="ZF_PHD_1"/>
    <property type="match status" value="2"/>
</dbReference>
<organism evidence="23 24">
    <name type="scientific">Oncorhynchus mykiss</name>
    <name type="common">Rainbow trout</name>
    <name type="synonym">Salmo gairdneri</name>
    <dbReference type="NCBI Taxonomy" id="8022"/>
    <lineage>
        <taxon>Eukaryota</taxon>
        <taxon>Metazoa</taxon>
        <taxon>Chordata</taxon>
        <taxon>Craniata</taxon>
        <taxon>Vertebrata</taxon>
        <taxon>Euteleostomi</taxon>
        <taxon>Actinopterygii</taxon>
        <taxon>Neopterygii</taxon>
        <taxon>Teleostei</taxon>
        <taxon>Protacanthopterygii</taxon>
        <taxon>Salmoniformes</taxon>
        <taxon>Salmonidae</taxon>
        <taxon>Salmoninae</taxon>
        <taxon>Oncorhynchus</taxon>
    </lineage>
</organism>
<dbReference type="SMART" id="SM00545">
    <property type="entry name" value="JmjN"/>
    <property type="match status" value="1"/>
</dbReference>